<dbReference type="EMBL" id="AAPI01000001">
    <property type="protein sequence ID" value="EAS47967.1"/>
    <property type="molecule type" value="Genomic_DNA"/>
</dbReference>
<keyword evidence="6 11" id="KW-0548">Nucleotidyltransferase</keyword>
<keyword evidence="7 11" id="KW-0804">Transcription</keyword>
<dbReference type="InterPro" id="IPR036161">
    <property type="entry name" value="RPB6/omega-like_sf"/>
</dbReference>
<comment type="similarity">
    <text evidence="1 11">Belongs to the RNA polymerase subunit omega family.</text>
</comment>
<dbReference type="PANTHER" id="PTHR34476">
    <property type="entry name" value="DNA-DIRECTED RNA POLYMERASE SUBUNIT OMEGA"/>
    <property type="match status" value="1"/>
</dbReference>
<protein>
    <recommendedName>
        <fullName evidence="3 11">DNA-directed RNA polymerase subunit omega</fullName>
        <shortName evidence="11">RNAP omega subunit</shortName>
        <ecNumber evidence="2 11">2.7.7.6</ecNumber>
    </recommendedName>
    <alternativeName>
        <fullName evidence="9 11">RNA polymerase omega subunit</fullName>
    </alternativeName>
    <alternativeName>
        <fullName evidence="8 11">Transcriptase subunit omega</fullName>
    </alternativeName>
</protein>
<dbReference type="Gene3D" id="3.90.940.10">
    <property type="match status" value="1"/>
</dbReference>
<organism evidence="13 14">
    <name type="scientific">gamma proteobacterium HTCC2207</name>
    <dbReference type="NCBI Taxonomy" id="314287"/>
    <lineage>
        <taxon>Bacteria</taxon>
        <taxon>Pseudomonadati</taxon>
        <taxon>Pseudomonadota</taxon>
        <taxon>Gammaproteobacteria</taxon>
        <taxon>Cellvibrionales</taxon>
        <taxon>Porticoccaceae</taxon>
        <taxon>SAR92 clade</taxon>
    </lineage>
</organism>
<dbReference type="STRING" id="314287.GB2207_09161"/>
<evidence type="ECO:0000256" key="6">
    <source>
        <dbReference type="ARBA" id="ARBA00022695"/>
    </source>
</evidence>
<dbReference type="Proteomes" id="UP000005555">
    <property type="component" value="Unassembled WGS sequence"/>
</dbReference>
<evidence type="ECO:0000256" key="5">
    <source>
        <dbReference type="ARBA" id="ARBA00022679"/>
    </source>
</evidence>
<gene>
    <name evidence="11" type="primary">rpoZ</name>
    <name evidence="13" type="ORF">GB2207_09161</name>
</gene>
<dbReference type="HAMAP" id="MF_00366">
    <property type="entry name" value="RNApol_bact_RpoZ"/>
    <property type="match status" value="1"/>
</dbReference>
<evidence type="ECO:0000256" key="1">
    <source>
        <dbReference type="ARBA" id="ARBA00006711"/>
    </source>
</evidence>
<dbReference type="GO" id="GO:0000428">
    <property type="term" value="C:DNA-directed RNA polymerase complex"/>
    <property type="evidence" value="ECO:0007669"/>
    <property type="project" value="UniProtKB-KW"/>
</dbReference>
<name>Q1YUU1_9GAMM</name>
<comment type="subunit">
    <text evidence="11">The RNAP catalytic core consists of 2 alpha, 1 beta, 1 beta' and 1 omega subunit. When a sigma factor is associated with the core the holoenzyme is formed, which can initiate transcription.</text>
</comment>
<evidence type="ECO:0000256" key="3">
    <source>
        <dbReference type="ARBA" id="ARBA00013725"/>
    </source>
</evidence>
<comment type="caution">
    <text evidence="13">The sequence shown here is derived from an EMBL/GenBank/DDBJ whole genome shotgun (WGS) entry which is preliminary data.</text>
</comment>
<evidence type="ECO:0000256" key="11">
    <source>
        <dbReference type="HAMAP-Rule" id="MF_00366"/>
    </source>
</evidence>
<dbReference type="GO" id="GO:0003899">
    <property type="term" value="F:DNA-directed RNA polymerase activity"/>
    <property type="evidence" value="ECO:0007669"/>
    <property type="project" value="UniProtKB-UniRule"/>
</dbReference>
<dbReference type="AlphaFoldDB" id="Q1YUU1"/>
<evidence type="ECO:0000313" key="13">
    <source>
        <dbReference type="EMBL" id="EAS47967.1"/>
    </source>
</evidence>
<dbReference type="InterPro" id="IPR006110">
    <property type="entry name" value="Pol_omega/Rpo6/RPB6"/>
</dbReference>
<accession>Q1YUU1</accession>
<dbReference type="SMART" id="SM01409">
    <property type="entry name" value="RNA_pol_Rpb6"/>
    <property type="match status" value="1"/>
</dbReference>
<dbReference type="InterPro" id="IPR003716">
    <property type="entry name" value="DNA-dir_RNA_pol_omega"/>
</dbReference>
<evidence type="ECO:0000256" key="4">
    <source>
        <dbReference type="ARBA" id="ARBA00022478"/>
    </source>
</evidence>
<dbReference type="PANTHER" id="PTHR34476:SF1">
    <property type="entry name" value="DNA-DIRECTED RNA POLYMERASE SUBUNIT OMEGA"/>
    <property type="match status" value="1"/>
</dbReference>
<dbReference type="GO" id="GO:0003677">
    <property type="term" value="F:DNA binding"/>
    <property type="evidence" value="ECO:0007669"/>
    <property type="project" value="UniProtKB-UniRule"/>
</dbReference>
<evidence type="ECO:0000256" key="8">
    <source>
        <dbReference type="ARBA" id="ARBA00029924"/>
    </source>
</evidence>
<feature type="region of interest" description="Disordered" evidence="12">
    <location>
        <begin position="134"/>
        <end position="157"/>
    </location>
</feature>
<dbReference type="Pfam" id="PF01192">
    <property type="entry name" value="RNA_pol_Rpb6"/>
    <property type="match status" value="1"/>
</dbReference>
<dbReference type="NCBIfam" id="TIGR00690">
    <property type="entry name" value="rpoZ"/>
    <property type="match status" value="1"/>
</dbReference>
<dbReference type="EC" id="2.7.7.6" evidence="2 11"/>
<reference evidence="13 14" key="1">
    <citation type="submission" date="2006-03" db="EMBL/GenBank/DDBJ databases">
        <authorList>
            <person name="Giovannoni S.J."/>
            <person name="Cho J.-C."/>
            <person name="Ferriera S."/>
            <person name="Johnson J."/>
            <person name="Kravitz S."/>
            <person name="Halpern A."/>
            <person name="Remington K."/>
            <person name="Beeson K."/>
            <person name="Tran B."/>
            <person name="Rogers Y.-H."/>
            <person name="Friedman R."/>
            <person name="Venter J.C."/>
        </authorList>
    </citation>
    <scope>NUCLEOTIDE SEQUENCE [LARGE SCALE GENOMIC DNA]</scope>
    <source>
        <strain evidence="13 14">HTCC2207</strain>
    </source>
</reference>
<dbReference type="GO" id="GO:0006351">
    <property type="term" value="P:DNA-templated transcription"/>
    <property type="evidence" value="ECO:0007669"/>
    <property type="project" value="UniProtKB-UniRule"/>
</dbReference>
<evidence type="ECO:0000256" key="10">
    <source>
        <dbReference type="ARBA" id="ARBA00048552"/>
    </source>
</evidence>
<dbReference type="eggNOG" id="COG1758">
    <property type="taxonomic scope" value="Bacteria"/>
</dbReference>
<evidence type="ECO:0000256" key="2">
    <source>
        <dbReference type="ARBA" id="ARBA00012418"/>
    </source>
</evidence>
<comment type="function">
    <text evidence="11">Promotes RNA polymerase assembly. Latches the N- and C-terminal regions of the beta' subunit thereby facilitating its interaction with the beta and alpha subunits.</text>
</comment>
<dbReference type="HOGENOM" id="CLU_125406_2_0_6"/>
<comment type="catalytic activity">
    <reaction evidence="10 11">
        <text>RNA(n) + a ribonucleoside 5'-triphosphate = RNA(n+1) + diphosphate</text>
        <dbReference type="Rhea" id="RHEA:21248"/>
        <dbReference type="Rhea" id="RHEA-COMP:14527"/>
        <dbReference type="Rhea" id="RHEA-COMP:17342"/>
        <dbReference type="ChEBI" id="CHEBI:33019"/>
        <dbReference type="ChEBI" id="CHEBI:61557"/>
        <dbReference type="ChEBI" id="CHEBI:140395"/>
        <dbReference type="EC" id="2.7.7.6"/>
    </reaction>
</comment>
<evidence type="ECO:0000256" key="12">
    <source>
        <dbReference type="SAM" id="MobiDB-lite"/>
    </source>
</evidence>
<keyword evidence="4 11" id="KW-0240">DNA-directed RNA polymerase</keyword>
<evidence type="ECO:0000313" key="14">
    <source>
        <dbReference type="Proteomes" id="UP000005555"/>
    </source>
</evidence>
<keyword evidence="14" id="KW-1185">Reference proteome</keyword>
<sequence length="157" mass="16332">MGCNKDQIIYPGGIKMARITVEDCLDHVDNRFELVMVGSKRARQIATGGRPALVPEENDKPTVIALREIEAGLVTADILTEKPQDYEIVDASEEPELDDDAAVMAAIEAALAPEGAATAEEAVEPDLAAALEAAMAAEAPASADAPEAPAAPEEPAA</sequence>
<evidence type="ECO:0000256" key="7">
    <source>
        <dbReference type="ARBA" id="ARBA00023163"/>
    </source>
</evidence>
<keyword evidence="5 11" id="KW-0808">Transferase</keyword>
<proteinExistence type="inferred from homology"/>
<evidence type="ECO:0000256" key="9">
    <source>
        <dbReference type="ARBA" id="ARBA00030998"/>
    </source>
</evidence>
<dbReference type="SUPFAM" id="SSF63562">
    <property type="entry name" value="RPB6/omega subunit-like"/>
    <property type="match status" value="1"/>
</dbReference>